<dbReference type="GO" id="GO:0005524">
    <property type="term" value="F:ATP binding"/>
    <property type="evidence" value="ECO:0007669"/>
    <property type="project" value="UniProtKB-UniRule"/>
</dbReference>
<evidence type="ECO:0000256" key="4">
    <source>
        <dbReference type="ARBA" id="ARBA00022806"/>
    </source>
</evidence>
<reference evidence="13 14" key="1">
    <citation type="submission" date="2019-12" db="EMBL/GenBank/DDBJ databases">
        <title>Sporaefaciens musculi gen. nov., sp. nov., a novel bacterium isolated from the caecum of an obese mouse.</title>
        <authorList>
            <person name="Rasmussen T.S."/>
            <person name="Streidl T."/>
            <person name="Hitch T.C.A."/>
            <person name="Wortmann E."/>
            <person name="Deptula P."/>
            <person name="Hansen M."/>
            <person name="Nielsen D.S."/>
            <person name="Clavel T."/>
            <person name="Vogensen F.K."/>
        </authorList>
    </citation>
    <scope>NUCLEOTIDE SEQUENCE [LARGE SCALE GENOMIC DNA]</scope>
    <source>
        <strain evidence="13 14">WCA-9-b2</strain>
        <plasmid evidence="13">unnamed</plasmid>
    </source>
</reference>
<dbReference type="Proteomes" id="UP000460412">
    <property type="component" value="Unassembled WGS sequence"/>
</dbReference>
<comment type="catalytic activity">
    <reaction evidence="8">
        <text>Couples ATP hydrolysis with the unwinding of duplex DNA by translocating in the 3'-5' direction.</text>
        <dbReference type="EC" id="5.6.2.4"/>
    </reaction>
</comment>
<dbReference type="PANTHER" id="PTHR11070:SF2">
    <property type="entry name" value="ATP-DEPENDENT DNA HELICASE SRS2"/>
    <property type="match status" value="1"/>
</dbReference>
<evidence type="ECO:0000256" key="10">
    <source>
        <dbReference type="ARBA" id="ARBA00048988"/>
    </source>
</evidence>
<dbReference type="InterPro" id="IPR027417">
    <property type="entry name" value="P-loop_NTPase"/>
</dbReference>
<dbReference type="InterPro" id="IPR000212">
    <property type="entry name" value="DNA_helicase_UvrD/REP"/>
</dbReference>
<comment type="catalytic activity">
    <reaction evidence="10">
        <text>ATP + H2O = ADP + phosphate + H(+)</text>
        <dbReference type="Rhea" id="RHEA:13065"/>
        <dbReference type="ChEBI" id="CHEBI:15377"/>
        <dbReference type="ChEBI" id="CHEBI:15378"/>
        <dbReference type="ChEBI" id="CHEBI:30616"/>
        <dbReference type="ChEBI" id="CHEBI:43474"/>
        <dbReference type="ChEBI" id="CHEBI:456216"/>
        <dbReference type="EC" id="5.6.2.4"/>
    </reaction>
</comment>
<dbReference type="PROSITE" id="PS51198">
    <property type="entry name" value="UVRD_HELICASE_ATP_BIND"/>
    <property type="match status" value="1"/>
</dbReference>
<dbReference type="Pfam" id="PF13361">
    <property type="entry name" value="UvrD_C"/>
    <property type="match status" value="1"/>
</dbReference>
<dbReference type="GO" id="GO:0003677">
    <property type="term" value="F:DNA binding"/>
    <property type="evidence" value="ECO:0007669"/>
    <property type="project" value="UniProtKB-KW"/>
</dbReference>
<evidence type="ECO:0000256" key="11">
    <source>
        <dbReference type="PROSITE-ProRule" id="PRU00560"/>
    </source>
</evidence>
<dbReference type="GO" id="GO:0000725">
    <property type="term" value="P:recombinational repair"/>
    <property type="evidence" value="ECO:0007669"/>
    <property type="project" value="TreeGrafter"/>
</dbReference>
<dbReference type="RefSeq" id="WP_159757574.1">
    <property type="nucleotide sequence ID" value="NZ_WUQX01000003.1"/>
</dbReference>
<keyword evidence="3 11" id="KW-0378">Hydrolase</keyword>
<protein>
    <recommendedName>
        <fullName evidence="9">DNA 3'-5' helicase</fullName>
        <ecNumber evidence="9">5.6.2.4</ecNumber>
    </recommendedName>
</protein>
<evidence type="ECO:0000313" key="13">
    <source>
        <dbReference type="EMBL" id="MXP79042.1"/>
    </source>
</evidence>
<evidence type="ECO:0000256" key="1">
    <source>
        <dbReference type="ARBA" id="ARBA00009922"/>
    </source>
</evidence>
<evidence type="ECO:0000313" key="14">
    <source>
        <dbReference type="Proteomes" id="UP000460412"/>
    </source>
</evidence>
<keyword evidence="13" id="KW-0614">Plasmid</keyword>
<comment type="caution">
    <text evidence="13">The sequence shown here is derived from an EMBL/GenBank/DDBJ whole genome shotgun (WGS) entry which is preliminary data.</text>
</comment>
<dbReference type="GO" id="GO:0016787">
    <property type="term" value="F:hydrolase activity"/>
    <property type="evidence" value="ECO:0007669"/>
    <property type="project" value="UniProtKB-UniRule"/>
</dbReference>
<keyword evidence="4 11" id="KW-0347">Helicase</keyword>
<evidence type="ECO:0000256" key="8">
    <source>
        <dbReference type="ARBA" id="ARBA00034617"/>
    </source>
</evidence>
<dbReference type="CDD" id="cd17932">
    <property type="entry name" value="DEXQc_UvrD"/>
    <property type="match status" value="1"/>
</dbReference>
<keyword evidence="6" id="KW-0238">DNA-binding</keyword>
<accession>A0A7X3MMH0</accession>
<dbReference type="Gene3D" id="3.40.50.300">
    <property type="entry name" value="P-loop containing nucleotide triphosphate hydrolases"/>
    <property type="match status" value="2"/>
</dbReference>
<organism evidence="13 14">
    <name type="scientific">Sporofaciens musculi</name>
    <dbReference type="NCBI Taxonomy" id="2681861"/>
    <lineage>
        <taxon>Bacteria</taxon>
        <taxon>Bacillati</taxon>
        <taxon>Bacillota</taxon>
        <taxon>Clostridia</taxon>
        <taxon>Lachnospirales</taxon>
        <taxon>Lachnospiraceae</taxon>
        <taxon>Sporofaciens</taxon>
    </lineage>
</organism>
<dbReference type="AlphaFoldDB" id="A0A7X3MMH0"/>
<evidence type="ECO:0000256" key="7">
    <source>
        <dbReference type="ARBA" id="ARBA00023235"/>
    </source>
</evidence>
<evidence type="ECO:0000256" key="9">
    <source>
        <dbReference type="ARBA" id="ARBA00034808"/>
    </source>
</evidence>
<dbReference type="GO" id="GO:0043138">
    <property type="term" value="F:3'-5' DNA helicase activity"/>
    <property type="evidence" value="ECO:0007669"/>
    <property type="project" value="UniProtKB-EC"/>
</dbReference>
<dbReference type="Gene3D" id="1.10.486.10">
    <property type="entry name" value="PCRA, domain 4"/>
    <property type="match status" value="1"/>
</dbReference>
<dbReference type="Gene3D" id="1.10.10.160">
    <property type="match status" value="1"/>
</dbReference>
<keyword evidence="2 11" id="KW-0547">Nucleotide-binding</keyword>
<evidence type="ECO:0000256" key="5">
    <source>
        <dbReference type="ARBA" id="ARBA00022840"/>
    </source>
</evidence>
<dbReference type="EC" id="5.6.2.4" evidence="9"/>
<dbReference type="InterPro" id="IPR014017">
    <property type="entry name" value="DNA_helicase_UvrD-like_C"/>
</dbReference>
<name>A0A7X3MMH0_9FIRM</name>
<dbReference type="InterPro" id="IPR013986">
    <property type="entry name" value="DExx_box_DNA_helicase_dom_sf"/>
</dbReference>
<gene>
    <name evidence="13" type="ORF">GN277_28175</name>
</gene>
<keyword evidence="7" id="KW-0413">Isomerase</keyword>
<dbReference type="Pfam" id="PF00580">
    <property type="entry name" value="UvrD-helicase"/>
    <property type="match status" value="1"/>
</dbReference>
<evidence type="ECO:0000256" key="3">
    <source>
        <dbReference type="ARBA" id="ARBA00022801"/>
    </source>
</evidence>
<evidence type="ECO:0000259" key="12">
    <source>
        <dbReference type="PROSITE" id="PS51198"/>
    </source>
</evidence>
<geneLocation type="plasmid" evidence="13">
    <name>unnamed</name>
</geneLocation>
<keyword evidence="5 11" id="KW-0067">ATP-binding</keyword>
<dbReference type="EMBL" id="WUQX01000003">
    <property type="protein sequence ID" value="MXP79042.1"/>
    <property type="molecule type" value="Genomic_DNA"/>
</dbReference>
<dbReference type="InterPro" id="IPR014016">
    <property type="entry name" value="UvrD-like_ATP-bd"/>
</dbReference>
<dbReference type="SUPFAM" id="SSF52540">
    <property type="entry name" value="P-loop containing nucleoside triphosphate hydrolases"/>
    <property type="match status" value="1"/>
</dbReference>
<keyword evidence="14" id="KW-1185">Reference proteome</keyword>
<proteinExistence type="inferred from homology"/>
<comment type="similarity">
    <text evidence="1">Belongs to the helicase family. UvrD subfamily.</text>
</comment>
<dbReference type="PANTHER" id="PTHR11070">
    <property type="entry name" value="UVRD / RECB / PCRA DNA HELICASE FAMILY MEMBER"/>
    <property type="match status" value="1"/>
</dbReference>
<evidence type="ECO:0000256" key="6">
    <source>
        <dbReference type="ARBA" id="ARBA00023125"/>
    </source>
</evidence>
<sequence>MKADNLMTLLKCPKKYELEQTVFHYETQKEASFRKALDIAAIQLAGKAGWEDAAGKIESVLREEYAEQWFELSWQKKQAVRDDLFRIRRLYCWLSGRTAGKAQALKPLEVNFEASYAGHEIHNLQIQADLVIEKPDGKIQGIILYRRFSRPYSYYAKKADNHVFFSAELLCLMGGIKICYPEKQVEVMMVRAESASDRAGYFSMFEEKKGDNILRFTEEELWKSGVESVEERLGEIMSHVHTESCRNCIFTEICSPPVQIHFKREATDKMKVREPLSYTEKQERAVRHRDGALRVCAGPGAGKTEVLTGRICRLMKNGVSPKRILAVTFTKRAGREIMERIESKEKPDVMTLHALGYRIVRQHEHLIGKKKLVNKVDCMQMLLYILNRMPVIQGASYERICTAGGLLECLLKDFSFINQYGAEKLQKQYPQKDVAGILQIKEQYEQKFRAMGYILYEDQVRLAVEILEAYPGVQKKMQKAYDYIMVDEAQDLDEMQARLIRLVTDPLCNNIALYGDADQSIYGFRGGSNQFMLRFSEIYPDAADIRLNDNFRSAKGIMTAANTLISHNIERVAFQMNAHVKTEFLPVLIHNFRANRIGAFIQDVLHMGYRQEDIAVIARTNKELECMCSMLGQYNEAHPDETMLGFNKPKYYLCNDSTFQAILDLLTIYLGDFSDDMVWFRLLNMLGEIPEKGESKRTLYEDYLARGMIYPLAGEEETRYLSVTASDSRILQAFSKIYRAAKCFVLPARQAILRAMELFCDEQIDYKEVLEILDEKFRERNIRNAGQMWTYLSSVKRFRDDTRLFYETGQEGRIQLLTAHDSKGKEFPVVLVYGVDDFEKNEPQEERRLLYVAMTRAKERLYLTEICKGKSMFIKEFEEKLKIMGGTQYA</sequence>
<feature type="domain" description="UvrD-like helicase ATP-binding" evidence="12">
    <location>
        <begin position="276"/>
        <end position="554"/>
    </location>
</feature>
<evidence type="ECO:0000256" key="2">
    <source>
        <dbReference type="ARBA" id="ARBA00022741"/>
    </source>
</evidence>
<feature type="binding site" evidence="11">
    <location>
        <begin position="297"/>
        <end position="304"/>
    </location>
    <ligand>
        <name>ATP</name>
        <dbReference type="ChEBI" id="CHEBI:30616"/>
    </ligand>
</feature>